<evidence type="ECO:0000259" key="4">
    <source>
        <dbReference type="PROSITE" id="PS51819"/>
    </source>
</evidence>
<keyword evidence="5" id="KW-0456">Lyase</keyword>
<keyword evidence="5" id="KW-0223">Dioxygenase</keyword>
<gene>
    <name evidence="5" type="ORF">HNR59_003765</name>
</gene>
<dbReference type="Gene3D" id="3.10.180.10">
    <property type="entry name" value="2,3-Dihydroxybiphenyl 1,2-Dioxygenase, domain 1"/>
    <property type="match status" value="1"/>
</dbReference>
<organism evidence="5 6">
    <name type="scientific">Aquamicrobium lusatiense</name>
    <dbReference type="NCBI Taxonomy" id="89772"/>
    <lineage>
        <taxon>Bacteria</taxon>
        <taxon>Pseudomonadati</taxon>
        <taxon>Pseudomonadota</taxon>
        <taxon>Alphaproteobacteria</taxon>
        <taxon>Hyphomicrobiales</taxon>
        <taxon>Phyllobacteriaceae</taxon>
        <taxon>Aquamicrobium</taxon>
    </lineage>
</organism>
<dbReference type="Proteomes" id="UP000533306">
    <property type="component" value="Unassembled WGS sequence"/>
</dbReference>
<evidence type="ECO:0000256" key="1">
    <source>
        <dbReference type="ARBA" id="ARBA00011051"/>
    </source>
</evidence>
<protein>
    <recommendedName>
        <fullName evidence="2">Bleomycin resistance protein</fullName>
    </recommendedName>
</protein>
<dbReference type="InterPro" id="IPR004360">
    <property type="entry name" value="Glyas_Fos-R_dOase_dom"/>
</dbReference>
<reference evidence="5 6" key="1">
    <citation type="submission" date="2020-08" db="EMBL/GenBank/DDBJ databases">
        <title>Genomic Encyclopedia of Type Strains, Phase IV (KMG-IV): sequencing the most valuable type-strain genomes for metagenomic binning, comparative biology and taxonomic classification.</title>
        <authorList>
            <person name="Goeker M."/>
        </authorList>
    </citation>
    <scope>NUCLEOTIDE SEQUENCE [LARGE SCALE GENOMIC DNA]</scope>
    <source>
        <strain evidence="5 6">DSM 11099</strain>
    </source>
</reference>
<dbReference type="PROSITE" id="PS51819">
    <property type="entry name" value="VOC"/>
    <property type="match status" value="1"/>
</dbReference>
<dbReference type="Pfam" id="PF00903">
    <property type="entry name" value="Glyoxalase"/>
    <property type="match status" value="1"/>
</dbReference>
<dbReference type="SUPFAM" id="SSF54593">
    <property type="entry name" value="Glyoxalase/Bleomycin resistance protein/Dihydroxybiphenyl dioxygenase"/>
    <property type="match status" value="1"/>
</dbReference>
<evidence type="ECO:0000313" key="5">
    <source>
        <dbReference type="EMBL" id="MBB6014371.1"/>
    </source>
</evidence>
<keyword evidence="5" id="KW-0560">Oxidoreductase</keyword>
<dbReference type="CDD" id="cd08349">
    <property type="entry name" value="BLMA_like"/>
    <property type="match status" value="1"/>
</dbReference>
<dbReference type="RefSeq" id="WP_183832548.1">
    <property type="nucleotide sequence ID" value="NZ_JACHEU010000005.1"/>
</dbReference>
<keyword evidence="6" id="KW-1185">Reference proteome</keyword>
<dbReference type="GO" id="GO:0046677">
    <property type="term" value="P:response to antibiotic"/>
    <property type="evidence" value="ECO:0007669"/>
    <property type="project" value="UniProtKB-KW"/>
</dbReference>
<accession>A0A7W9VX55</accession>
<dbReference type="InterPro" id="IPR000335">
    <property type="entry name" value="Bleomycin-R"/>
</dbReference>
<dbReference type="GO" id="GO:0016829">
    <property type="term" value="F:lyase activity"/>
    <property type="evidence" value="ECO:0007669"/>
    <property type="project" value="UniProtKB-KW"/>
</dbReference>
<dbReference type="InterPro" id="IPR037523">
    <property type="entry name" value="VOC_core"/>
</dbReference>
<keyword evidence="3" id="KW-0046">Antibiotic resistance</keyword>
<evidence type="ECO:0000256" key="2">
    <source>
        <dbReference type="ARBA" id="ARBA00021572"/>
    </source>
</evidence>
<feature type="domain" description="VOC" evidence="4">
    <location>
        <begin position="10"/>
        <end position="124"/>
    </location>
</feature>
<name>A0A7W9VX55_9HYPH</name>
<sequence>MGSSPVCTITFGRVAPCLPVRDIRAAFAFYSGILGFQKVFENGDPVGFMVLKKDAAEIHLSQNRAHVATTVNVFHMFVSDIDAFHEICEAAGVRIIKALKDKDYGQRAFVLADPDGNRIDVGERRPA</sequence>
<dbReference type="InterPro" id="IPR029068">
    <property type="entry name" value="Glyas_Bleomycin-R_OHBP_Dase"/>
</dbReference>
<dbReference type="EMBL" id="JACHEU010000005">
    <property type="protein sequence ID" value="MBB6014371.1"/>
    <property type="molecule type" value="Genomic_DNA"/>
</dbReference>
<comment type="similarity">
    <text evidence="1">Belongs to the bleomycin resistance protein family.</text>
</comment>
<dbReference type="AlphaFoldDB" id="A0A7W9VX55"/>
<proteinExistence type="inferred from homology"/>
<comment type="caution">
    <text evidence="5">The sequence shown here is derived from an EMBL/GenBank/DDBJ whole genome shotgun (WGS) entry which is preliminary data.</text>
</comment>
<evidence type="ECO:0000256" key="3">
    <source>
        <dbReference type="ARBA" id="ARBA00023251"/>
    </source>
</evidence>
<dbReference type="GO" id="GO:0051213">
    <property type="term" value="F:dioxygenase activity"/>
    <property type="evidence" value="ECO:0007669"/>
    <property type="project" value="UniProtKB-KW"/>
</dbReference>
<evidence type="ECO:0000313" key="6">
    <source>
        <dbReference type="Proteomes" id="UP000533306"/>
    </source>
</evidence>